<evidence type="ECO:0000256" key="3">
    <source>
        <dbReference type="ARBA" id="ARBA00022630"/>
    </source>
</evidence>
<keyword evidence="6 10" id="KW-0520">NAD</keyword>
<dbReference type="EMBL" id="FOPZ01000022">
    <property type="protein sequence ID" value="SFH73434.1"/>
    <property type="molecule type" value="Genomic_DNA"/>
</dbReference>
<organism evidence="13 14">
    <name type="scientific">Halorubrum aquaticum</name>
    <dbReference type="NCBI Taxonomy" id="387340"/>
    <lineage>
        <taxon>Archaea</taxon>
        <taxon>Methanobacteriati</taxon>
        <taxon>Methanobacteriota</taxon>
        <taxon>Stenosarchaea group</taxon>
        <taxon>Halobacteria</taxon>
        <taxon>Halobacteriales</taxon>
        <taxon>Haloferacaceae</taxon>
        <taxon>Halorubrum</taxon>
    </lineage>
</organism>
<comment type="cofactor">
    <cofactor evidence="10">
        <name>FAD</name>
        <dbReference type="ChEBI" id="CHEBI:57692"/>
    </cofactor>
    <text evidence="10">Binds 1 FAD per subunit.</text>
</comment>
<dbReference type="SUPFAM" id="SSF51905">
    <property type="entry name" value="FAD/NAD(P)-binding domain"/>
    <property type="match status" value="1"/>
</dbReference>
<dbReference type="InterPro" id="IPR023753">
    <property type="entry name" value="FAD/NAD-binding_dom"/>
</dbReference>
<dbReference type="Gene3D" id="3.50.50.60">
    <property type="entry name" value="FAD/NAD(P)-binding domain"/>
    <property type="match status" value="2"/>
</dbReference>
<evidence type="ECO:0000256" key="8">
    <source>
        <dbReference type="ARBA" id="ARBA00023284"/>
    </source>
</evidence>
<sequence length="475" mass="49127">MVVGDISTGTEVLVIGAGPGGYVAAIRAAQKGLDTTLVEKDAYGGACLNRGCIPSKALITASGLAHEAGTAEEMGIHADPAVDLTRMIEWKQGVVDRLTGGVEKLCKANGVNLVEGTASFVDDHTVRVAHGGDGRGSESIEFEHAIVATGSRPVEIPGFSFAEDHVWSSEAALAAESVPDRLVVVGGGYIGMELATVYAKLGAEVTVVEMLEDVLDPYEDDVKRVVRKRAEDLGIEFHFGEGASGWSEAGDGGHLVHTETEDGEKSSYPADRVLVAVGREPVTGGVDLEKAGIETDDRGFIETDDRTRSAVEHVHAVGDVAGEPMLAHAASKEGIVAAETIAGEPAALDQQAIPAAVFTDPEIGTVGMTGADAEEAGFDVAVGEMPFRASGRALTTGHTDGFVRIVADADEGFVLGAQIVGPEASELIAEVGLAIELGATLEDVAATVHTHPTLSEAVMEAAENAQGQAIHTLNR</sequence>
<protein>
    <recommendedName>
        <fullName evidence="2 10">Dihydrolipoyl dehydrogenase</fullName>
        <ecNumber evidence="2 10">1.8.1.4</ecNumber>
    </recommendedName>
</protein>
<accession>A0A1I3CFT8</accession>
<dbReference type="InterPro" id="IPR050151">
    <property type="entry name" value="Class-I_Pyr_Nuc-Dis_Oxidored"/>
</dbReference>
<dbReference type="RefSeq" id="WP_149785469.1">
    <property type="nucleotide sequence ID" value="NZ_BAAADP010000003.1"/>
</dbReference>
<gene>
    <name evidence="13" type="ORF">SAMN04488066_12229</name>
</gene>
<dbReference type="GO" id="GO:0006103">
    <property type="term" value="P:2-oxoglutarate metabolic process"/>
    <property type="evidence" value="ECO:0007669"/>
    <property type="project" value="TreeGrafter"/>
</dbReference>
<dbReference type="Pfam" id="PF02852">
    <property type="entry name" value="Pyr_redox_dim"/>
    <property type="match status" value="1"/>
</dbReference>
<dbReference type="InterPro" id="IPR036188">
    <property type="entry name" value="FAD/NAD-bd_sf"/>
</dbReference>
<keyword evidence="8 10" id="KW-0676">Redox-active center</keyword>
<dbReference type="AlphaFoldDB" id="A0A1I3CFT8"/>
<feature type="domain" description="Pyridine nucleotide-disulphide oxidoreductase dimerisation" evidence="11">
    <location>
        <begin position="353"/>
        <end position="462"/>
    </location>
</feature>
<dbReference type="GO" id="GO:0004148">
    <property type="term" value="F:dihydrolipoyl dehydrogenase (NADH) activity"/>
    <property type="evidence" value="ECO:0007669"/>
    <property type="project" value="UniProtKB-EC"/>
</dbReference>
<keyword evidence="7" id="KW-1015">Disulfide bond</keyword>
<dbReference type="PROSITE" id="PS00076">
    <property type="entry name" value="PYRIDINE_REDOX_1"/>
    <property type="match status" value="1"/>
</dbReference>
<dbReference type="PRINTS" id="PR00411">
    <property type="entry name" value="PNDRDTASEI"/>
</dbReference>
<dbReference type="SUPFAM" id="SSF55424">
    <property type="entry name" value="FAD/NAD-linked reductases, dimerisation (C-terminal) domain"/>
    <property type="match status" value="1"/>
</dbReference>
<dbReference type="NCBIfam" id="TIGR01350">
    <property type="entry name" value="lipoamide_DH"/>
    <property type="match status" value="1"/>
</dbReference>
<dbReference type="InterPro" id="IPR006258">
    <property type="entry name" value="Lipoamide_DH"/>
</dbReference>
<evidence type="ECO:0000256" key="9">
    <source>
        <dbReference type="ARBA" id="ARBA00049187"/>
    </source>
</evidence>
<evidence type="ECO:0000259" key="11">
    <source>
        <dbReference type="Pfam" id="PF02852"/>
    </source>
</evidence>
<dbReference type="InterPro" id="IPR012999">
    <property type="entry name" value="Pyr_OxRdtase_I_AS"/>
</dbReference>
<dbReference type="InterPro" id="IPR016156">
    <property type="entry name" value="FAD/NAD-linked_Rdtase_dimer_sf"/>
</dbReference>
<evidence type="ECO:0000259" key="12">
    <source>
        <dbReference type="Pfam" id="PF07992"/>
    </source>
</evidence>
<dbReference type="Proteomes" id="UP000323537">
    <property type="component" value="Unassembled WGS sequence"/>
</dbReference>
<dbReference type="PANTHER" id="PTHR22912">
    <property type="entry name" value="DISULFIDE OXIDOREDUCTASE"/>
    <property type="match status" value="1"/>
</dbReference>
<evidence type="ECO:0000313" key="14">
    <source>
        <dbReference type="Proteomes" id="UP000323537"/>
    </source>
</evidence>
<evidence type="ECO:0000256" key="1">
    <source>
        <dbReference type="ARBA" id="ARBA00007532"/>
    </source>
</evidence>
<proteinExistence type="inferred from homology"/>
<dbReference type="Gene3D" id="3.30.390.30">
    <property type="match status" value="1"/>
</dbReference>
<comment type="similarity">
    <text evidence="1 10">Belongs to the class-I pyridine nucleotide-disulfide oxidoreductase family.</text>
</comment>
<keyword evidence="3 10" id="KW-0285">Flavoprotein</keyword>
<evidence type="ECO:0000256" key="2">
    <source>
        <dbReference type="ARBA" id="ARBA00012608"/>
    </source>
</evidence>
<dbReference type="PRINTS" id="PR00368">
    <property type="entry name" value="FADPNR"/>
</dbReference>
<evidence type="ECO:0000256" key="6">
    <source>
        <dbReference type="ARBA" id="ARBA00023027"/>
    </source>
</evidence>
<evidence type="ECO:0000256" key="7">
    <source>
        <dbReference type="ARBA" id="ARBA00023157"/>
    </source>
</evidence>
<keyword evidence="4 10" id="KW-0274">FAD</keyword>
<dbReference type="OrthoDB" id="27922at2157"/>
<evidence type="ECO:0000256" key="4">
    <source>
        <dbReference type="ARBA" id="ARBA00022827"/>
    </source>
</evidence>
<evidence type="ECO:0000256" key="5">
    <source>
        <dbReference type="ARBA" id="ARBA00023002"/>
    </source>
</evidence>
<comment type="catalytic activity">
    <reaction evidence="9 10">
        <text>N(6)-[(R)-dihydrolipoyl]-L-lysyl-[protein] + NAD(+) = N(6)-[(R)-lipoyl]-L-lysyl-[protein] + NADH + H(+)</text>
        <dbReference type="Rhea" id="RHEA:15045"/>
        <dbReference type="Rhea" id="RHEA-COMP:10474"/>
        <dbReference type="Rhea" id="RHEA-COMP:10475"/>
        <dbReference type="ChEBI" id="CHEBI:15378"/>
        <dbReference type="ChEBI" id="CHEBI:57540"/>
        <dbReference type="ChEBI" id="CHEBI:57945"/>
        <dbReference type="ChEBI" id="CHEBI:83099"/>
        <dbReference type="ChEBI" id="CHEBI:83100"/>
        <dbReference type="EC" id="1.8.1.4"/>
    </reaction>
</comment>
<dbReference type="PIRSF" id="PIRSF000350">
    <property type="entry name" value="Mercury_reductase_MerA"/>
    <property type="match status" value="1"/>
</dbReference>
<keyword evidence="14" id="KW-1185">Reference proteome</keyword>
<evidence type="ECO:0000313" key="13">
    <source>
        <dbReference type="EMBL" id="SFH73434.1"/>
    </source>
</evidence>
<dbReference type="InterPro" id="IPR001100">
    <property type="entry name" value="Pyr_nuc-diS_OxRdtase"/>
</dbReference>
<dbReference type="FunFam" id="3.30.390.30:FF:000001">
    <property type="entry name" value="Dihydrolipoyl dehydrogenase"/>
    <property type="match status" value="1"/>
</dbReference>
<feature type="domain" description="FAD/NAD(P)-binding" evidence="12">
    <location>
        <begin position="11"/>
        <end position="334"/>
    </location>
</feature>
<dbReference type="GO" id="GO:0050660">
    <property type="term" value="F:flavin adenine dinucleotide binding"/>
    <property type="evidence" value="ECO:0007669"/>
    <property type="project" value="InterPro"/>
</dbReference>
<dbReference type="InterPro" id="IPR004099">
    <property type="entry name" value="Pyr_nucl-diS_OxRdtase_dimer"/>
</dbReference>
<reference evidence="13 14" key="1">
    <citation type="submission" date="2016-10" db="EMBL/GenBank/DDBJ databases">
        <authorList>
            <person name="Varghese N."/>
            <person name="Submissions S."/>
        </authorList>
    </citation>
    <scope>NUCLEOTIDE SEQUENCE [LARGE SCALE GENOMIC DNA]</scope>
    <source>
        <strain evidence="13 14">CGMCC 1.6377</strain>
    </source>
</reference>
<name>A0A1I3CFT8_9EURY</name>
<comment type="miscellaneous">
    <text evidence="10">The active site is a redox-active disulfide bond.</text>
</comment>
<keyword evidence="5 10" id="KW-0560">Oxidoreductase</keyword>
<dbReference type="Pfam" id="PF07992">
    <property type="entry name" value="Pyr_redox_2"/>
    <property type="match status" value="1"/>
</dbReference>
<dbReference type="EC" id="1.8.1.4" evidence="2 10"/>
<dbReference type="PANTHER" id="PTHR22912:SF160">
    <property type="entry name" value="DIHYDROLIPOYL DEHYDROGENASE"/>
    <property type="match status" value="1"/>
</dbReference>
<evidence type="ECO:0000256" key="10">
    <source>
        <dbReference type="RuleBase" id="RU003692"/>
    </source>
</evidence>